<evidence type="ECO:0000313" key="2">
    <source>
        <dbReference type="Proteomes" id="UP000278907"/>
    </source>
</evidence>
<evidence type="ECO:0008006" key="3">
    <source>
        <dbReference type="Google" id="ProtNLM"/>
    </source>
</evidence>
<comment type="caution">
    <text evidence="1">The sequence shown here is derived from an EMBL/GenBank/DDBJ whole genome shotgun (WGS) entry which is preliminary data.</text>
</comment>
<sequence length="776" mass="84974">SDPLWTRDYTDAGTGLVPKRRYLLVSAPATNTNGAVEFAITGRVGTGPRPRVVPPPAFGALTLVDEVNCGDASDPHAFQQFPANGSRIETVLGRAVRVLPNDTPGRKYFAYRLGVGKNLVAGRAYVLSVEYPDDVPRTVIISNNGAEYTRAFHTGNTVGDALQPPYVNPNPESLELPQTGEFQTWQTLFHLHDRYPGIQRPRGTEHPRDLTPSQGFWVTVAHFRPEDAPLSRGAAVARIRLYEAPAAPAYYAPVTLPPTGLPKRHLFVREEMSDGVINQDPGPFLGVTNRVDWYEYKARLLKFLGMNTFSNDLLEFGHNQGWDSGPYGGNTWVYQSRYPSLWADTLTMLGRYDLEVLPYYEYSGSRGGNSLGYQRRAKPLTRTDDAYTHISWTEDARADLTDPDTLTDFKKMLDLTVIQHTAKKKFVGVWLRPRSSALPIGFADATLARFASEANGGVTITRPQLQADSALLQRYYEWWLIKRRAFIDSVTDYLRSQGVGSDAVTLYTSDATEAGRSHPTTGGAMVAENPAPWLSLGRSVMALDQALSENRQLNALLSPLSTWGGWEWQHADPWSDPQHYTSDSKGALTYTFNHAYTVGRPDALNAFRSGAGLAMVRHFALNEDTMTEGATPLLGYFVTDVEHAGPYSKLAEARAVANGDPRFLGSLSSASFNQGFPEYARAFNQAFLSLPALPGQLVPNAASNPAVVVRAINAAAQGTWLAVVNTGVRQVDDVVITLPVAGTVRDAVTGATVPTVNGGLTLSMHPAQLRSFRITP</sequence>
<dbReference type="RefSeq" id="WP_158626195.1">
    <property type="nucleotide sequence ID" value="NZ_RAWI01000615.1"/>
</dbReference>
<keyword evidence="2" id="KW-1185">Reference proteome</keyword>
<dbReference type="EMBL" id="RAWI01000615">
    <property type="protein sequence ID" value="RKH90417.1"/>
    <property type="molecule type" value="Genomic_DNA"/>
</dbReference>
<accession>A0ABX9Q735</accession>
<proteinExistence type="predicted"/>
<protein>
    <recommendedName>
        <fullName evidence="3">Glycoside hydrolase</fullName>
    </recommendedName>
</protein>
<reference evidence="1 2" key="1">
    <citation type="submission" date="2018-09" db="EMBL/GenBank/DDBJ databases">
        <authorList>
            <person name="Livingstone P.G."/>
            <person name="Whitworth D.E."/>
        </authorList>
    </citation>
    <scope>NUCLEOTIDE SEQUENCE [LARGE SCALE GENOMIC DNA]</scope>
    <source>
        <strain evidence="1 2">CA031B</strain>
    </source>
</reference>
<dbReference type="Proteomes" id="UP000278907">
    <property type="component" value="Unassembled WGS sequence"/>
</dbReference>
<gene>
    <name evidence="1" type="ORF">D7Y13_39835</name>
</gene>
<feature type="non-terminal residue" evidence="1">
    <location>
        <position position="1"/>
    </location>
</feature>
<evidence type="ECO:0000313" key="1">
    <source>
        <dbReference type="EMBL" id="RKH90417.1"/>
    </source>
</evidence>
<name>A0ABX9Q735_9BACT</name>
<organism evidence="1 2">
    <name type="scientific">Corallococcus praedator</name>
    <dbReference type="NCBI Taxonomy" id="2316724"/>
    <lineage>
        <taxon>Bacteria</taxon>
        <taxon>Pseudomonadati</taxon>
        <taxon>Myxococcota</taxon>
        <taxon>Myxococcia</taxon>
        <taxon>Myxococcales</taxon>
        <taxon>Cystobacterineae</taxon>
        <taxon>Myxococcaceae</taxon>
        <taxon>Corallococcus</taxon>
    </lineage>
</organism>